<reference evidence="1 2" key="1">
    <citation type="submission" date="2008-04" db="EMBL/GenBank/DDBJ databases">
        <title>Draft genome sequence of Bacteroides intestinalis (DSM 17393).</title>
        <authorList>
            <person name="Sudarsanam P."/>
            <person name="Ley R."/>
            <person name="Guruge J."/>
            <person name="Turnbaugh P.J."/>
            <person name="Mahowald M."/>
            <person name="Liep D."/>
            <person name="Gordon J."/>
        </authorList>
    </citation>
    <scope>NUCLEOTIDE SEQUENCE [LARGE SCALE GENOMIC DNA]</scope>
    <source>
        <strain evidence="1 2">DSM 17393</strain>
    </source>
</reference>
<dbReference type="AlphaFoldDB" id="B3CC33"/>
<sequence>MLCQFNHGTKVTEISDISQFQGIFLSTTYQQYGITQCFL</sequence>
<dbReference type="STRING" id="471870.BACINT_02070"/>
<evidence type="ECO:0000313" key="1">
    <source>
        <dbReference type="EMBL" id="EDV02958.1"/>
    </source>
</evidence>
<dbReference type="EMBL" id="ABJL02000008">
    <property type="protein sequence ID" value="EDV02958.1"/>
    <property type="molecule type" value="Genomic_DNA"/>
</dbReference>
<name>B3CC33_9BACE</name>
<organism evidence="1 2">
    <name type="scientific">Bacteroides intestinalis DSM 17393</name>
    <dbReference type="NCBI Taxonomy" id="471870"/>
    <lineage>
        <taxon>Bacteria</taxon>
        <taxon>Pseudomonadati</taxon>
        <taxon>Bacteroidota</taxon>
        <taxon>Bacteroidia</taxon>
        <taxon>Bacteroidales</taxon>
        <taxon>Bacteroidaceae</taxon>
        <taxon>Bacteroides</taxon>
    </lineage>
</organism>
<gene>
    <name evidence="1" type="ORF">BACINT_02070</name>
</gene>
<dbReference type="Proteomes" id="UP000004596">
    <property type="component" value="Unassembled WGS sequence"/>
</dbReference>
<accession>B3CC33</accession>
<comment type="caution">
    <text evidence="1">The sequence shown here is derived from an EMBL/GenBank/DDBJ whole genome shotgun (WGS) entry which is preliminary data.</text>
</comment>
<evidence type="ECO:0000313" key="2">
    <source>
        <dbReference type="Proteomes" id="UP000004596"/>
    </source>
</evidence>
<proteinExistence type="predicted"/>
<reference evidence="1 2" key="2">
    <citation type="submission" date="2008-04" db="EMBL/GenBank/DDBJ databases">
        <authorList>
            <person name="Fulton L."/>
            <person name="Clifton S."/>
            <person name="Fulton B."/>
            <person name="Xu J."/>
            <person name="Minx P."/>
            <person name="Pepin K.H."/>
            <person name="Johnson M."/>
            <person name="Thiruvilangam P."/>
            <person name="Bhonagiri V."/>
            <person name="Nash W.E."/>
            <person name="Mardis E.R."/>
            <person name="Wilson R.K."/>
        </authorList>
    </citation>
    <scope>NUCLEOTIDE SEQUENCE [LARGE SCALE GENOMIC DNA]</scope>
    <source>
        <strain evidence="1 2">DSM 17393</strain>
    </source>
</reference>
<protein>
    <submittedName>
        <fullName evidence="1">Uncharacterized protein</fullName>
    </submittedName>
</protein>